<evidence type="ECO:0000256" key="2">
    <source>
        <dbReference type="SAM" id="Phobius"/>
    </source>
</evidence>
<dbReference type="InterPro" id="IPR011033">
    <property type="entry name" value="PRC_barrel-like_sf"/>
</dbReference>
<evidence type="ECO:0000259" key="3">
    <source>
        <dbReference type="Pfam" id="PF05239"/>
    </source>
</evidence>
<feature type="domain" description="PRC-barrel" evidence="3">
    <location>
        <begin position="80"/>
        <end position="155"/>
    </location>
</feature>
<dbReference type="RefSeq" id="WP_315727240.1">
    <property type="nucleotide sequence ID" value="NZ_JAVUPU010000007.1"/>
</dbReference>
<evidence type="ECO:0000256" key="1">
    <source>
        <dbReference type="SAM" id="MobiDB-lite"/>
    </source>
</evidence>
<keyword evidence="2" id="KW-0472">Membrane</keyword>
<keyword evidence="5" id="KW-1185">Reference proteome</keyword>
<gene>
    <name evidence="4" type="ORF">RQX22_14370</name>
</gene>
<dbReference type="SUPFAM" id="SSF50346">
    <property type="entry name" value="PRC-barrel domain"/>
    <property type="match status" value="1"/>
</dbReference>
<dbReference type="PANTHER" id="PTHR36505">
    <property type="entry name" value="BLR1072 PROTEIN"/>
    <property type="match status" value="1"/>
</dbReference>
<organism evidence="4 5">
    <name type="scientific">Sphingosinicella rhizophila</name>
    <dbReference type="NCBI Taxonomy" id="3050082"/>
    <lineage>
        <taxon>Bacteria</taxon>
        <taxon>Pseudomonadati</taxon>
        <taxon>Pseudomonadota</taxon>
        <taxon>Alphaproteobacteria</taxon>
        <taxon>Sphingomonadales</taxon>
        <taxon>Sphingosinicellaceae</taxon>
        <taxon>Sphingosinicella</taxon>
    </lineage>
</organism>
<feature type="transmembrane region" description="Helical" evidence="2">
    <location>
        <begin position="33"/>
        <end position="52"/>
    </location>
</feature>
<dbReference type="Gene3D" id="2.30.30.240">
    <property type="entry name" value="PRC-barrel domain"/>
    <property type="match status" value="1"/>
</dbReference>
<evidence type="ECO:0000313" key="4">
    <source>
        <dbReference type="EMBL" id="MDT9600142.1"/>
    </source>
</evidence>
<dbReference type="Proteomes" id="UP001259572">
    <property type="component" value="Unassembled WGS sequence"/>
</dbReference>
<dbReference type="Pfam" id="PF05239">
    <property type="entry name" value="PRC"/>
    <property type="match status" value="1"/>
</dbReference>
<feature type="region of interest" description="Disordered" evidence="1">
    <location>
        <begin position="1"/>
        <end position="23"/>
    </location>
</feature>
<keyword evidence="2" id="KW-0812">Transmembrane</keyword>
<dbReference type="InterPro" id="IPR027275">
    <property type="entry name" value="PRC-brl_dom"/>
</dbReference>
<dbReference type="PANTHER" id="PTHR36505:SF1">
    <property type="entry name" value="BLR1072 PROTEIN"/>
    <property type="match status" value="1"/>
</dbReference>
<feature type="compositionally biased region" description="Basic and acidic residues" evidence="1">
    <location>
        <begin position="1"/>
        <end position="12"/>
    </location>
</feature>
<name>A0ABU3Q9S7_9SPHN</name>
<accession>A0ABU3Q9S7</accession>
<evidence type="ECO:0000313" key="5">
    <source>
        <dbReference type="Proteomes" id="UP001259572"/>
    </source>
</evidence>
<protein>
    <submittedName>
        <fullName evidence="4">PRC-barrel domain-containing protein</fullName>
    </submittedName>
</protein>
<dbReference type="EMBL" id="JAVUPU010000007">
    <property type="protein sequence ID" value="MDT9600142.1"/>
    <property type="molecule type" value="Genomic_DNA"/>
</dbReference>
<proteinExistence type="predicted"/>
<reference evidence="4 5" key="1">
    <citation type="submission" date="2023-05" db="EMBL/GenBank/DDBJ databases">
        <authorList>
            <person name="Guo Y."/>
        </authorList>
    </citation>
    <scope>NUCLEOTIDE SEQUENCE [LARGE SCALE GENOMIC DNA]</scope>
    <source>
        <strain evidence="4 5">GR2756</strain>
    </source>
</reference>
<keyword evidence="2" id="KW-1133">Transmembrane helix</keyword>
<comment type="caution">
    <text evidence="4">The sequence shown here is derived from an EMBL/GenBank/DDBJ whole genome shotgun (WGS) entry which is preliminary data.</text>
</comment>
<sequence length="213" mass="23248">MEMTKTDAREDPGAANSSAKSLDAQKQQMTWNWSRIGLGVGAAAAIAGVALAGRKVTRHDGDDSDFQYRLETDENVRLISSRKVEGTRVVNRNGTKIGSIDSFMVDKYSGRVAYAVMRFGGSFGFGTSLFPLPWLLLDYDEAKGGYMLDITKEDLEEAPRFESDDQPEFSPEYRQRVILFYRPVNARNNGSTGGARAHSSASYLPGATASGVA</sequence>